<dbReference type="Proteomes" id="UP000556026">
    <property type="component" value="Unassembled WGS sequence"/>
</dbReference>
<dbReference type="Gene3D" id="3.40.50.720">
    <property type="entry name" value="NAD(P)-binding Rossmann-like Domain"/>
    <property type="match status" value="1"/>
</dbReference>
<dbReference type="EMBL" id="BLXX01000001">
    <property type="protein sequence ID" value="GFO58360.1"/>
    <property type="molecule type" value="Genomic_DNA"/>
</dbReference>
<accession>A0A6V8MEE5</accession>
<gene>
    <name evidence="2" type="ORF">GMST_06850</name>
</gene>
<dbReference type="SUPFAM" id="SSF51735">
    <property type="entry name" value="NAD(P)-binding Rossmann-fold domains"/>
    <property type="match status" value="1"/>
</dbReference>
<dbReference type="RefSeq" id="WP_183353200.1">
    <property type="nucleotide sequence ID" value="NZ_BLXX01000001.1"/>
</dbReference>
<name>A0A6V8MEE5_9BACT</name>
<dbReference type="PANTHER" id="PTHR12126">
    <property type="entry name" value="NADH-UBIQUINONE OXIDOREDUCTASE 39 KDA SUBUNIT-RELATED"/>
    <property type="match status" value="1"/>
</dbReference>
<dbReference type="GO" id="GO:0044877">
    <property type="term" value="F:protein-containing complex binding"/>
    <property type="evidence" value="ECO:0007669"/>
    <property type="project" value="TreeGrafter"/>
</dbReference>
<organism evidence="2 3">
    <name type="scientific">Geomonas silvestris</name>
    <dbReference type="NCBI Taxonomy" id="2740184"/>
    <lineage>
        <taxon>Bacteria</taxon>
        <taxon>Pseudomonadati</taxon>
        <taxon>Thermodesulfobacteriota</taxon>
        <taxon>Desulfuromonadia</taxon>
        <taxon>Geobacterales</taxon>
        <taxon>Geobacteraceae</taxon>
        <taxon>Geomonas</taxon>
    </lineage>
</organism>
<dbReference type="AlphaFoldDB" id="A0A6V8MEE5"/>
<evidence type="ECO:0000313" key="2">
    <source>
        <dbReference type="EMBL" id="GFO58360.1"/>
    </source>
</evidence>
<dbReference type="InterPro" id="IPR051207">
    <property type="entry name" value="ComplexI_NDUFA9_subunit"/>
</dbReference>
<dbReference type="InterPro" id="IPR016040">
    <property type="entry name" value="NAD(P)-bd_dom"/>
</dbReference>
<protein>
    <submittedName>
        <fullName evidence="2">NADH-binding protein</fullName>
    </submittedName>
</protein>
<evidence type="ECO:0000313" key="3">
    <source>
        <dbReference type="Proteomes" id="UP000556026"/>
    </source>
</evidence>
<comment type="caution">
    <text evidence="2">The sequence shown here is derived from an EMBL/GenBank/DDBJ whole genome shotgun (WGS) entry which is preliminary data.</text>
</comment>
<dbReference type="InterPro" id="IPR036291">
    <property type="entry name" value="NAD(P)-bd_dom_sf"/>
</dbReference>
<dbReference type="Pfam" id="PF13460">
    <property type="entry name" value="NAD_binding_10"/>
    <property type="match status" value="1"/>
</dbReference>
<dbReference type="PANTHER" id="PTHR12126:SF11">
    <property type="entry name" value="NADH DEHYDROGENASE [UBIQUINONE] 1 ALPHA SUBCOMPLEX SUBUNIT 9, MITOCHONDRIAL"/>
    <property type="match status" value="1"/>
</dbReference>
<keyword evidence="3" id="KW-1185">Reference proteome</keyword>
<feature type="domain" description="NAD(P)-binding" evidence="1">
    <location>
        <begin position="9"/>
        <end position="112"/>
    </location>
</feature>
<proteinExistence type="predicted"/>
<evidence type="ECO:0000259" key="1">
    <source>
        <dbReference type="Pfam" id="PF13460"/>
    </source>
</evidence>
<reference evidence="3" key="1">
    <citation type="submission" date="2020-06" db="EMBL/GenBank/DDBJ databases">
        <title>Draft genomic sequence of Geomonas sp. Red330.</title>
        <authorList>
            <person name="Itoh H."/>
            <person name="Zhenxing X."/>
            <person name="Ushijima N."/>
            <person name="Masuda Y."/>
            <person name="Shiratori Y."/>
            <person name="Senoo K."/>
        </authorList>
    </citation>
    <scope>NUCLEOTIDE SEQUENCE [LARGE SCALE GENOMIC DNA]</scope>
    <source>
        <strain evidence="3">Red330</strain>
    </source>
</reference>
<sequence length="301" mass="32408">MTQRVLVTGASGFIGRRLVGALADAGVPVRCLVRRPVEFPGTVETVIGDLLEPLTLPAALAGVHTVYYLVHSMAGGRAEFVRRDREAAENLRRAAEQAGVRRVIYLGGLGETGAGFSGHLASRLEVAGILQSGGYATTFLRAAIIFGAGGASFEMIRALVQHLPLMITPRWVSTRCQPIAVGDVIRYLVGCLFQEATAGETFDIGGPEILSYREMMERLAALTGRRLTIVPVPVLTPRLSSYWVGLITPVKPAIAIPLIEGLASEVVCRENRIRELIPFPLTPFDEAVVQALQEEKTPGNL</sequence>